<organism evidence="1 2">
    <name type="scientific">Haemaphysalis longicornis</name>
    <name type="common">Bush tick</name>
    <dbReference type="NCBI Taxonomy" id="44386"/>
    <lineage>
        <taxon>Eukaryota</taxon>
        <taxon>Metazoa</taxon>
        <taxon>Ecdysozoa</taxon>
        <taxon>Arthropoda</taxon>
        <taxon>Chelicerata</taxon>
        <taxon>Arachnida</taxon>
        <taxon>Acari</taxon>
        <taxon>Parasitiformes</taxon>
        <taxon>Ixodida</taxon>
        <taxon>Ixodoidea</taxon>
        <taxon>Ixodidae</taxon>
        <taxon>Haemaphysalinae</taxon>
        <taxon>Haemaphysalis</taxon>
    </lineage>
</organism>
<comment type="caution">
    <text evidence="1">The sequence shown here is derived from an EMBL/GenBank/DDBJ whole genome shotgun (WGS) entry which is preliminary data.</text>
</comment>
<evidence type="ECO:0000313" key="1">
    <source>
        <dbReference type="EMBL" id="KAH9362647.1"/>
    </source>
</evidence>
<name>A0A9J6FIK0_HAELO</name>
<keyword evidence="2" id="KW-1185">Reference proteome</keyword>
<reference evidence="1 2" key="1">
    <citation type="journal article" date="2020" name="Cell">
        <title>Large-Scale Comparative Analyses of Tick Genomes Elucidate Their Genetic Diversity and Vector Capacities.</title>
        <authorList>
            <consortium name="Tick Genome and Microbiome Consortium (TIGMIC)"/>
            <person name="Jia N."/>
            <person name="Wang J."/>
            <person name="Shi W."/>
            <person name="Du L."/>
            <person name="Sun Y."/>
            <person name="Zhan W."/>
            <person name="Jiang J.F."/>
            <person name="Wang Q."/>
            <person name="Zhang B."/>
            <person name="Ji P."/>
            <person name="Bell-Sakyi L."/>
            <person name="Cui X.M."/>
            <person name="Yuan T.T."/>
            <person name="Jiang B.G."/>
            <person name="Yang W.F."/>
            <person name="Lam T.T."/>
            <person name="Chang Q.C."/>
            <person name="Ding S.J."/>
            <person name="Wang X.J."/>
            <person name="Zhu J.G."/>
            <person name="Ruan X.D."/>
            <person name="Zhao L."/>
            <person name="Wei J.T."/>
            <person name="Ye R.Z."/>
            <person name="Que T.C."/>
            <person name="Du C.H."/>
            <person name="Zhou Y.H."/>
            <person name="Cheng J.X."/>
            <person name="Dai P.F."/>
            <person name="Guo W.B."/>
            <person name="Han X.H."/>
            <person name="Huang E.J."/>
            <person name="Li L.F."/>
            <person name="Wei W."/>
            <person name="Gao Y.C."/>
            <person name="Liu J.Z."/>
            <person name="Shao H.Z."/>
            <person name="Wang X."/>
            <person name="Wang C.C."/>
            <person name="Yang T.C."/>
            <person name="Huo Q.B."/>
            <person name="Li W."/>
            <person name="Chen H.Y."/>
            <person name="Chen S.E."/>
            <person name="Zhou L.G."/>
            <person name="Ni X.B."/>
            <person name="Tian J.H."/>
            <person name="Sheng Y."/>
            <person name="Liu T."/>
            <person name="Pan Y.S."/>
            <person name="Xia L.Y."/>
            <person name="Li J."/>
            <person name="Zhao F."/>
            <person name="Cao W.C."/>
        </authorList>
    </citation>
    <scope>NUCLEOTIDE SEQUENCE [LARGE SCALE GENOMIC DNA]</scope>
    <source>
        <strain evidence="1">HaeL-2018</strain>
    </source>
</reference>
<sequence length="198" mass="21431">MDPVEVVSNAPTSEDMCLQLPSASTDEDAMLGLPTSTALAAVVPAADSVTVMRTALRMHENPFAPLSATEPPQDSEGKCDVSLTSNVRIVPTAAHGQKRSRGTLSLLNAGSAARPKPFVRHGGARIGRGQQPNVVRRGPNCHDETADYNSYDSDSEPAIPLDQNEERWQTVTYHRRKPARSQPGLVEERRATGWCTVF</sequence>
<evidence type="ECO:0000313" key="2">
    <source>
        <dbReference type="Proteomes" id="UP000821853"/>
    </source>
</evidence>
<dbReference type="Proteomes" id="UP000821853">
    <property type="component" value="Chromosome 1"/>
</dbReference>
<gene>
    <name evidence="1" type="ORF">HPB48_001256</name>
</gene>
<dbReference type="AlphaFoldDB" id="A0A9J6FIK0"/>
<dbReference type="EMBL" id="JABSTR010000001">
    <property type="protein sequence ID" value="KAH9362647.1"/>
    <property type="molecule type" value="Genomic_DNA"/>
</dbReference>
<accession>A0A9J6FIK0</accession>
<proteinExistence type="predicted"/>
<dbReference type="VEuPathDB" id="VectorBase:HLOH_052879"/>
<protein>
    <submittedName>
        <fullName evidence="1">Uncharacterized protein</fullName>
    </submittedName>
</protein>